<reference evidence="6 7" key="1">
    <citation type="submission" date="2020-06" db="EMBL/GenBank/DDBJ databases">
        <authorList>
            <person name="Li R."/>
            <person name="Bekaert M."/>
        </authorList>
    </citation>
    <scope>NUCLEOTIDE SEQUENCE [LARGE SCALE GENOMIC DNA]</scope>
    <source>
        <strain evidence="7">wild</strain>
    </source>
</reference>
<gene>
    <name evidence="6" type="ORF">MCOR_12439</name>
</gene>
<keyword evidence="7" id="KW-1185">Reference proteome</keyword>
<dbReference type="InterPro" id="IPR051496">
    <property type="entry name" value="H-rev107_PLA/AT"/>
</dbReference>
<dbReference type="GO" id="GO:0005737">
    <property type="term" value="C:cytoplasm"/>
    <property type="evidence" value="ECO:0007669"/>
    <property type="project" value="TreeGrafter"/>
</dbReference>
<dbReference type="Proteomes" id="UP000507470">
    <property type="component" value="Unassembled WGS sequence"/>
</dbReference>
<evidence type="ECO:0000313" key="7">
    <source>
        <dbReference type="Proteomes" id="UP000507470"/>
    </source>
</evidence>
<dbReference type="GO" id="GO:0004623">
    <property type="term" value="F:phospholipase A2 activity"/>
    <property type="evidence" value="ECO:0007669"/>
    <property type="project" value="TreeGrafter"/>
</dbReference>
<dbReference type="GO" id="GO:0016410">
    <property type="term" value="F:N-acyltransferase activity"/>
    <property type="evidence" value="ECO:0007669"/>
    <property type="project" value="TreeGrafter"/>
</dbReference>
<dbReference type="InterPro" id="IPR007053">
    <property type="entry name" value="LRAT_dom"/>
</dbReference>
<protein>
    <recommendedName>
        <fullName evidence="5">LRAT domain-containing protein</fullName>
    </recommendedName>
</protein>
<accession>A0A6J8AWN2</accession>
<keyword evidence="4" id="KW-0443">Lipid metabolism</keyword>
<sequence length="308" mass="36026">MSYYDYFPIEKNKIDSCKSCVRQIPIEKSKQVRVGDHIILRSVQCDHHLIIVEKHNSNSHCVQVTAIHSYPDSKNLKSLHRETKKIPLDGSALVVSYRFPMFSRDEIVRRAEKRLTNNDTGSNEIYEYNLATSNCEHFATWCVTNRYFSFQVLQFNTSFGFLHAPALKIMHNNRELCDSCYGGLLQTVLSVPWKHVRPKDVNKGDIVSYFYYMLWHDAVVMEVKSDNKLVLAHYGVGSLFHFKKIIKQTVRFKDHEYLTVYKYDGWNVYSPAEVVERAESRLGEEKWSLTSNRSSHFAKWCKVKMAEF</sequence>
<dbReference type="AlphaFoldDB" id="A0A6J8AWN2"/>
<keyword evidence="3" id="KW-0378">Hydrolase</keyword>
<keyword evidence="2" id="KW-0808">Transferase</keyword>
<organism evidence="6 7">
    <name type="scientific">Mytilus coruscus</name>
    <name type="common">Sea mussel</name>
    <dbReference type="NCBI Taxonomy" id="42192"/>
    <lineage>
        <taxon>Eukaryota</taxon>
        <taxon>Metazoa</taxon>
        <taxon>Spiralia</taxon>
        <taxon>Lophotrochozoa</taxon>
        <taxon>Mollusca</taxon>
        <taxon>Bivalvia</taxon>
        <taxon>Autobranchia</taxon>
        <taxon>Pteriomorphia</taxon>
        <taxon>Mytilida</taxon>
        <taxon>Mytiloidea</taxon>
        <taxon>Mytilidae</taxon>
        <taxon>Mytilinae</taxon>
        <taxon>Mytilus</taxon>
    </lineage>
</organism>
<feature type="domain" description="LRAT" evidence="5">
    <location>
        <begin position="37"/>
        <end position="151"/>
    </location>
</feature>
<dbReference type="Gene3D" id="3.90.1720.10">
    <property type="entry name" value="endopeptidase domain like (from Nostoc punctiforme)"/>
    <property type="match status" value="2"/>
</dbReference>
<dbReference type="PROSITE" id="PS51934">
    <property type="entry name" value="LRAT"/>
    <property type="match status" value="1"/>
</dbReference>
<comment type="similarity">
    <text evidence="1">Belongs to the H-rev107 family.</text>
</comment>
<evidence type="ECO:0000256" key="2">
    <source>
        <dbReference type="ARBA" id="ARBA00022679"/>
    </source>
</evidence>
<dbReference type="PANTHER" id="PTHR13943">
    <property type="entry name" value="HRAS-LIKE SUPPRESSOR - RELATED"/>
    <property type="match status" value="1"/>
</dbReference>
<evidence type="ECO:0000256" key="4">
    <source>
        <dbReference type="ARBA" id="ARBA00023098"/>
    </source>
</evidence>
<name>A0A6J8AWN2_MYTCO</name>
<evidence type="ECO:0000256" key="3">
    <source>
        <dbReference type="ARBA" id="ARBA00022801"/>
    </source>
</evidence>
<proteinExistence type="inferred from homology"/>
<dbReference type="Pfam" id="PF04970">
    <property type="entry name" value="LRAT"/>
    <property type="match status" value="1"/>
</dbReference>
<evidence type="ECO:0000259" key="5">
    <source>
        <dbReference type="PROSITE" id="PS51934"/>
    </source>
</evidence>
<dbReference type="OrthoDB" id="6148791at2759"/>
<dbReference type="EMBL" id="CACVKT020002154">
    <property type="protein sequence ID" value="CAC5375461.1"/>
    <property type="molecule type" value="Genomic_DNA"/>
</dbReference>
<evidence type="ECO:0000313" key="6">
    <source>
        <dbReference type="EMBL" id="CAC5375461.1"/>
    </source>
</evidence>
<dbReference type="PANTHER" id="PTHR13943:SF77">
    <property type="entry name" value="LRAT DOMAIN-CONTAINING PROTEIN"/>
    <property type="match status" value="1"/>
</dbReference>
<dbReference type="GO" id="GO:0070292">
    <property type="term" value="P:N-acylphosphatidylethanolamine metabolic process"/>
    <property type="evidence" value="ECO:0007669"/>
    <property type="project" value="TreeGrafter"/>
</dbReference>
<evidence type="ECO:0000256" key="1">
    <source>
        <dbReference type="ARBA" id="ARBA00007824"/>
    </source>
</evidence>
<dbReference type="GO" id="GO:0008970">
    <property type="term" value="F:phospholipase A1 activity"/>
    <property type="evidence" value="ECO:0007669"/>
    <property type="project" value="TreeGrafter"/>
</dbReference>